<evidence type="ECO:0000313" key="2">
    <source>
        <dbReference type="Proteomes" id="UP000637359"/>
    </source>
</evidence>
<evidence type="ECO:0000313" key="1">
    <source>
        <dbReference type="EMBL" id="MBC5636069.1"/>
    </source>
</evidence>
<gene>
    <name evidence="1" type="ORF">H8S33_04415</name>
</gene>
<name>A0A923L3Z4_9BACI</name>
<dbReference type="EMBL" id="JACOOL010000002">
    <property type="protein sequence ID" value="MBC5636069.1"/>
    <property type="molecule type" value="Genomic_DNA"/>
</dbReference>
<sequence>MAFGLNRDELIEWKRKVAKGEIAILTHYWLDDRFPGCTSVTKVGCKDVEKLIEWGNQYHLNPNYIHLDERYPHFDLFGQRQKEVLIQEGKWDHITKFDL</sequence>
<dbReference type="Proteomes" id="UP000637359">
    <property type="component" value="Unassembled WGS sequence"/>
</dbReference>
<comment type="caution">
    <text evidence="1">The sequence shown here is derived from an EMBL/GenBank/DDBJ whole genome shotgun (WGS) entry which is preliminary data.</text>
</comment>
<proteinExistence type="predicted"/>
<reference evidence="1" key="1">
    <citation type="submission" date="2020-08" db="EMBL/GenBank/DDBJ databases">
        <title>Genome public.</title>
        <authorList>
            <person name="Liu C."/>
            <person name="Sun Q."/>
        </authorList>
    </citation>
    <scope>NUCLEOTIDE SEQUENCE</scope>
    <source>
        <strain evidence="1">BX22</strain>
    </source>
</reference>
<dbReference type="AlphaFoldDB" id="A0A923L3Z4"/>
<organism evidence="1 2">
    <name type="scientific">Ornithinibacillus hominis</name>
    <dbReference type="NCBI Taxonomy" id="2763055"/>
    <lineage>
        <taxon>Bacteria</taxon>
        <taxon>Bacillati</taxon>
        <taxon>Bacillota</taxon>
        <taxon>Bacilli</taxon>
        <taxon>Bacillales</taxon>
        <taxon>Bacillaceae</taxon>
        <taxon>Ornithinibacillus</taxon>
    </lineage>
</organism>
<accession>A0A923L3Z4</accession>
<protein>
    <submittedName>
        <fullName evidence="1">Uncharacterized protein</fullName>
    </submittedName>
</protein>
<dbReference type="RefSeq" id="WP_186868773.1">
    <property type="nucleotide sequence ID" value="NZ_JACOOL010000002.1"/>
</dbReference>
<keyword evidence="2" id="KW-1185">Reference proteome</keyword>